<proteinExistence type="predicted"/>
<reference evidence="2" key="3">
    <citation type="submission" date="2018-08" db="UniProtKB">
        <authorList>
            <consortium name="EnsemblPlants"/>
        </authorList>
    </citation>
    <scope>IDENTIFICATION</scope>
    <source>
        <strain evidence="2">cv. Bd21</strain>
    </source>
</reference>
<evidence type="ECO:0000313" key="1">
    <source>
        <dbReference type="EMBL" id="PNT65513.1"/>
    </source>
</evidence>
<gene>
    <name evidence="1" type="ORF">BRADI_4g43571v3</name>
</gene>
<sequence length="54" mass="6508">MRRTRRRPWWEAVGCWSAAEEEDRDVCGGRRRAAGSDVELHFHQIHYKRARCRP</sequence>
<reference evidence="1 2" key="1">
    <citation type="journal article" date="2010" name="Nature">
        <title>Genome sequencing and analysis of the model grass Brachypodium distachyon.</title>
        <authorList>
            <consortium name="International Brachypodium Initiative"/>
        </authorList>
    </citation>
    <scope>NUCLEOTIDE SEQUENCE [LARGE SCALE GENOMIC DNA]</scope>
    <source>
        <strain evidence="1 2">Bd21</strain>
    </source>
</reference>
<dbReference type="AlphaFoldDB" id="A0A2K2CU04"/>
<accession>A0A2K2CU04</accession>
<name>A0A2K2CU04_BRADI</name>
<dbReference type="EnsemblPlants" id="PNT65513">
    <property type="protein sequence ID" value="PNT65513"/>
    <property type="gene ID" value="BRADI_4g43571v3"/>
</dbReference>
<dbReference type="Proteomes" id="UP000008810">
    <property type="component" value="Chromosome 4"/>
</dbReference>
<evidence type="ECO:0000313" key="3">
    <source>
        <dbReference type="Proteomes" id="UP000008810"/>
    </source>
</evidence>
<protein>
    <submittedName>
        <fullName evidence="1 2">Uncharacterized protein</fullName>
    </submittedName>
</protein>
<organism evidence="1">
    <name type="scientific">Brachypodium distachyon</name>
    <name type="common">Purple false brome</name>
    <name type="synonym">Trachynia distachya</name>
    <dbReference type="NCBI Taxonomy" id="15368"/>
    <lineage>
        <taxon>Eukaryota</taxon>
        <taxon>Viridiplantae</taxon>
        <taxon>Streptophyta</taxon>
        <taxon>Embryophyta</taxon>
        <taxon>Tracheophyta</taxon>
        <taxon>Spermatophyta</taxon>
        <taxon>Magnoliopsida</taxon>
        <taxon>Liliopsida</taxon>
        <taxon>Poales</taxon>
        <taxon>Poaceae</taxon>
        <taxon>BOP clade</taxon>
        <taxon>Pooideae</taxon>
        <taxon>Stipodae</taxon>
        <taxon>Brachypodieae</taxon>
        <taxon>Brachypodium</taxon>
    </lineage>
</organism>
<reference evidence="1" key="2">
    <citation type="submission" date="2017-06" db="EMBL/GenBank/DDBJ databases">
        <title>WGS assembly of Brachypodium distachyon.</title>
        <authorList>
            <consortium name="The International Brachypodium Initiative"/>
            <person name="Lucas S."/>
            <person name="Harmon-Smith M."/>
            <person name="Lail K."/>
            <person name="Tice H."/>
            <person name="Grimwood J."/>
            <person name="Bruce D."/>
            <person name="Barry K."/>
            <person name="Shu S."/>
            <person name="Lindquist E."/>
            <person name="Wang M."/>
            <person name="Pitluck S."/>
            <person name="Vogel J.P."/>
            <person name="Garvin D.F."/>
            <person name="Mockler T.C."/>
            <person name="Schmutz J."/>
            <person name="Rokhsar D."/>
            <person name="Bevan M.W."/>
        </authorList>
    </citation>
    <scope>NUCLEOTIDE SEQUENCE</scope>
    <source>
        <strain evidence="1">Bd21</strain>
    </source>
</reference>
<dbReference type="EMBL" id="CM000883">
    <property type="protein sequence ID" value="PNT65513.1"/>
    <property type="molecule type" value="Genomic_DNA"/>
</dbReference>
<dbReference type="InParanoid" id="A0A2K2CU04"/>
<dbReference type="Gramene" id="PNT65513">
    <property type="protein sequence ID" value="PNT65513"/>
    <property type="gene ID" value="BRADI_4g43571v3"/>
</dbReference>
<keyword evidence="3" id="KW-1185">Reference proteome</keyword>
<evidence type="ECO:0000313" key="2">
    <source>
        <dbReference type="EnsemblPlants" id="PNT65513"/>
    </source>
</evidence>